<comment type="caution">
    <text evidence="13">The sequence shown here is derived from an EMBL/GenBank/DDBJ whole genome shotgun (WGS) entry which is preliminary data.</text>
</comment>
<feature type="transmembrane region" description="Helical" evidence="11">
    <location>
        <begin position="590"/>
        <end position="611"/>
    </location>
</feature>
<comment type="subcellular location">
    <subcellularLocation>
        <location evidence="2">Membrane</location>
    </subcellularLocation>
</comment>
<accession>A0A2T4GRH6</accession>
<evidence type="ECO:0000259" key="12">
    <source>
        <dbReference type="Pfam" id="PF01494"/>
    </source>
</evidence>
<sequence length="798" mass="86424">MVHSTIISNFQHIKYTTQHSYGFKVIIVGGSVSGLSVANMLECFNIDYVLLEAYPHIAPQVGASIGILPNGFRILDQLGCYEPIIDLAGECRYTLGCSRGPDGVPLDAASDTSLSVHLEKRTGYSSVFIDRQMLLQVLHNNIKHKDRILPNKRVTRVELTNGGARVHTKDGDTFDGDIVVGADGIHSKIRDEMWRIGKEQSPGYFPLDETSRVPVSTRCIFGISNRPAKYGTRAQQKIIGKGHSYLIIAAPLNRTYWFLFDGLAKTEYGNDVKKYSKADEEALVNARRNDLITEDVSFGELYDKKIMSTLVPLEEYVFEKWHYKRIITIGDSAHKIDPASGQGGNGAIEAAALLVNSIVEQLHSSPQGLSETQVEAALAKVHTLRYERSCDLVSEAHTLQKISSQRMPLASLYQYLVPYFGPTWFADVVVPICSAAPKIEGVPVPYRPHCVPFEDELPAKPVKGKLARRVPWILASGLGISAYLTLGKNTLQGATGVTEVLKQWGTGGALAQSVGLESTASLAISLIPTLSTWMIEGSRNRGVLDPLSWTVLQSVIYAMAGPASMPTLFSLSSVLLSTPCITKRAVNKTIASSIVPGIALGYIAPTLGALLAPTTKYMPQLDLIWRAHPVLCIALTRGIAALRAGRDNKGRSDKSEKNGEKKPINFISDDELQKYNGADVPTLKWIHGSAFAASIILPLVAKLASNAGVNIFGNAADTILPMMGSVPAISFINAASSLIYCLYSAWQLRSLGFVKTQQALLGGFASVTAMGLAGPGAAIAGMSYWRESVISDLGKLYS</sequence>
<dbReference type="GO" id="GO:0071949">
    <property type="term" value="F:FAD binding"/>
    <property type="evidence" value="ECO:0007669"/>
    <property type="project" value="InterPro"/>
</dbReference>
<keyword evidence="4" id="KW-0285">Flavoprotein</keyword>
<keyword evidence="6" id="KW-0274">FAD</keyword>
<feature type="transmembrane region" description="Helical" evidence="11">
    <location>
        <begin position="555"/>
        <end position="578"/>
    </location>
</feature>
<reference evidence="13 14" key="1">
    <citation type="submission" date="2018-02" db="EMBL/GenBank/DDBJ databases">
        <title>Fusarium culmorum secondary metabolites in fungal-bacterial-plant interactions.</title>
        <authorList>
            <person name="Schmidt R."/>
        </authorList>
    </citation>
    <scope>NUCLEOTIDE SEQUENCE [LARGE SCALE GENOMIC DNA]</scope>
    <source>
        <strain evidence="13 14">PV</strain>
    </source>
</reference>
<dbReference type="PRINTS" id="PR00420">
    <property type="entry name" value="RNGMNOXGNASE"/>
</dbReference>
<proteinExistence type="inferred from homology"/>
<evidence type="ECO:0000256" key="11">
    <source>
        <dbReference type="SAM" id="Phobius"/>
    </source>
</evidence>
<evidence type="ECO:0000256" key="6">
    <source>
        <dbReference type="ARBA" id="ARBA00022827"/>
    </source>
</evidence>
<dbReference type="GO" id="GO:0004497">
    <property type="term" value="F:monooxygenase activity"/>
    <property type="evidence" value="ECO:0007669"/>
    <property type="project" value="UniProtKB-KW"/>
</dbReference>
<comment type="cofactor">
    <cofactor evidence="1">
        <name>FAD</name>
        <dbReference type="ChEBI" id="CHEBI:57692"/>
    </cofactor>
</comment>
<evidence type="ECO:0000256" key="2">
    <source>
        <dbReference type="ARBA" id="ARBA00004370"/>
    </source>
</evidence>
<dbReference type="AlphaFoldDB" id="A0A2T4GRH6"/>
<dbReference type="InterPro" id="IPR036188">
    <property type="entry name" value="FAD/NAD-bd_sf"/>
</dbReference>
<evidence type="ECO:0000256" key="1">
    <source>
        <dbReference type="ARBA" id="ARBA00001974"/>
    </source>
</evidence>
<feature type="domain" description="FAD-binding" evidence="12">
    <location>
        <begin position="24"/>
        <end position="193"/>
    </location>
</feature>
<name>A0A2T4GRH6_FUSCU</name>
<keyword evidence="14" id="KW-1185">Reference proteome</keyword>
<keyword evidence="9 13" id="KW-0503">Monooxygenase</keyword>
<keyword evidence="10 11" id="KW-0472">Membrane</keyword>
<dbReference type="PANTHER" id="PTHR47356:SF2">
    <property type="entry name" value="FAD-BINDING DOMAIN-CONTAINING PROTEIN-RELATED"/>
    <property type="match status" value="1"/>
</dbReference>
<evidence type="ECO:0000313" key="13">
    <source>
        <dbReference type="EMBL" id="PTD06158.1"/>
    </source>
</evidence>
<dbReference type="SUPFAM" id="SSF51905">
    <property type="entry name" value="FAD/NAD(P)-binding domain"/>
    <property type="match status" value="1"/>
</dbReference>
<evidence type="ECO:0000256" key="10">
    <source>
        <dbReference type="ARBA" id="ARBA00023136"/>
    </source>
</evidence>
<feature type="transmembrane region" description="Helical" evidence="11">
    <location>
        <begin position="758"/>
        <end position="785"/>
    </location>
</feature>
<comment type="similarity">
    <text evidence="3">Belongs to the paxM FAD-dependent monooxygenase family.</text>
</comment>
<dbReference type="InterPro" id="IPR050562">
    <property type="entry name" value="FAD_mOase_fung"/>
</dbReference>
<dbReference type="EMBL" id="PVEM01000008">
    <property type="protein sequence ID" value="PTD06158.1"/>
    <property type="molecule type" value="Genomic_DNA"/>
</dbReference>
<feature type="domain" description="FAD-binding" evidence="12">
    <location>
        <begin position="302"/>
        <end position="367"/>
    </location>
</feature>
<evidence type="ECO:0000256" key="4">
    <source>
        <dbReference type="ARBA" id="ARBA00022630"/>
    </source>
</evidence>
<evidence type="ECO:0000256" key="9">
    <source>
        <dbReference type="ARBA" id="ARBA00023033"/>
    </source>
</evidence>
<keyword evidence="7 11" id="KW-1133">Transmembrane helix</keyword>
<evidence type="ECO:0000256" key="8">
    <source>
        <dbReference type="ARBA" id="ARBA00023002"/>
    </source>
</evidence>
<dbReference type="OrthoDB" id="2431938at2759"/>
<dbReference type="PANTHER" id="PTHR47356">
    <property type="entry name" value="FAD-DEPENDENT MONOOXYGENASE ASQG-RELATED"/>
    <property type="match status" value="1"/>
</dbReference>
<dbReference type="Pfam" id="PF01494">
    <property type="entry name" value="FAD_binding_3"/>
    <property type="match status" value="2"/>
</dbReference>
<organism evidence="13 14">
    <name type="scientific">Fusarium culmorum</name>
    <dbReference type="NCBI Taxonomy" id="5516"/>
    <lineage>
        <taxon>Eukaryota</taxon>
        <taxon>Fungi</taxon>
        <taxon>Dikarya</taxon>
        <taxon>Ascomycota</taxon>
        <taxon>Pezizomycotina</taxon>
        <taxon>Sordariomycetes</taxon>
        <taxon>Hypocreomycetidae</taxon>
        <taxon>Hypocreales</taxon>
        <taxon>Nectriaceae</taxon>
        <taxon>Fusarium</taxon>
    </lineage>
</organism>
<feature type="transmembrane region" description="Helical" evidence="11">
    <location>
        <begin position="685"/>
        <end position="704"/>
    </location>
</feature>
<protein>
    <submittedName>
        <fullName evidence="13">FAD-dependent monooxygenase andE</fullName>
    </submittedName>
</protein>
<dbReference type="OMA" id="IRDEMWR"/>
<dbReference type="InterPro" id="IPR002938">
    <property type="entry name" value="FAD-bd"/>
</dbReference>
<evidence type="ECO:0000313" key="14">
    <source>
        <dbReference type="Proteomes" id="UP000241587"/>
    </source>
</evidence>
<evidence type="ECO:0000256" key="3">
    <source>
        <dbReference type="ARBA" id="ARBA00007992"/>
    </source>
</evidence>
<keyword evidence="8" id="KW-0560">Oxidoreductase</keyword>
<keyword evidence="5 11" id="KW-0812">Transmembrane</keyword>
<feature type="transmembrane region" description="Helical" evidence="11">
    <location>
        <begin position="724"/>
        <end position="746"/>
    </location>
</feature>
<dbReference type="GO" id="GO:0016020">
    <property type="term" value="C:membrane"/>
    <property type="evidence" value="ECO:0007669"/>
    <property type="project" value="UniProtKB-SubCell"/>
</dbReference>
<dbReference type="Gene3D" id="3.50.50.60">
    <property type="entry name" value="FAD/NAD(P)-binding domain"/>
    <property type="match status" value="1"/>
</dbReference>
<evidence type="ECO:0000256" key="5">
    <source>
        <dbReference type="ARBA" id="ARBA00022692"/>
    </source>
</evidence>
<dbReference type="Proteomes" id="UP000241587">
    <property type="component" value="Unassembled WGS sequence"/>
</dbReference>
<evidence type="ECO:0000256" key="7">
    <source>
        <dbReference type="ARBA" id="ARBA00022989"/>
    </source>
</evidence>
<gene>
    <name evidence="13" type="ORF">FCULG_00012347</name>
</gene>